<evidence type="ECO:0000313" key="1">
    <source>
        <dbReference type="EMBL" id="QHT90929.1"/>
    </source>
</evidence>
<reference evidence="1" key="1">
    <citation type="journal article" date="2020" name="Nature">
        <title>Giant virus diversity and host interactions through global metagenomics.</title>
        <authorList>
            <person name="Schulz F."/>
            <person name="Roux S."/>
            <person name="Paez-Espino D."/>
            <person name="Jungbluth S."/>
            <person name="Walsh D.A."/>
            <person name="Denef V.J."/>
            <person name="McMahon K.D."/>
            <person name="Konstantinidis K.T."/>
            <person name="Eloe-Fadrosh E.A."/>
            <person name="Kyrpides N.C."/>
            <person name="Woyke T."/>
        </authorList>
    </citation>
    <scope>NUCLEOTIDE SEQUENCE</scope>
    <source>
        <strain evidence="1">GVMAG-M-3300023184-72</strain>
    </source>
</reference>
<protein>
    <recommendedName>
        <fullName evidence="2">DksA C4-type domain-containing protein</fullName>
    </recommendedName>
</protein>
<dbReference type="AlphaFoldDB" id="A0A6C0IDT0"/>
<sequence>MNHNLLLKNKYQNILNNINEIIYIYNEIKNYNIQNNLNDTITEEIQYYEEKYKELSNSILYINSIIYKECQHNYIDDEIDITPELSQRITYCTLCEHTL</sequence>
<name>A0A6C0IDT0_9ZZZZ</name>
<accession>A0A6C0IDT0</accession>
<dbReference type="EMBL" id="MN740161">
    <property type="protein sequence ID" value="QHT90929.1"/>
    <property type="molecule type" value="Genomic_DNA"/>
</dbReference>
<organism evidence="1">
    <name type="scientific">viral metagenome</name>
    <dbReference type="NCBI Taxonomy" id="1070528"/>
    <lineage>
        <taxon>unclassified sequences</taxon>
        <taxon>metagenomes</taxon>
        <taxon>organismal metagenomes</taxon>
    </lineage>
</organism>
<evidence type="ECO:0008006" key="2">
    <source>
        <dbReference type="Google" id="ProtNLM"/>
    </source>
</evidence>
<proteinExistence type="predicted"/>